<dbReference type="Gene3D" id="3.40.640.10">
    <property type="entry name" value="Type I PLP-dependent aspartate aminotransferase-like (Major domain)"/>
    <property type="match status" value="1"/>
</dbReference>
<comment type="caution">
    <text evidence="7">The sequence shown here is derived from an EMBL/GenBank/DDBJ whole genome shotgun (WGS) entry which is preliminary data.</text>
</comment>
<evidence type="ECO:0000259" key="6">
    <source>
        <dbReference type="PROSITE" id="PS00703"/>
    </source>
</evidence>
<dbReference type="Proteomes" id="UP000031030">
    <property type="component" value="Unassembled WGS sequence"/>
</dbReference>
<dbReference type="InterPro" id="IPR015421">
    <property type="entry name" value="PyrdxlP-dep_Trfase_major"/>
</dbReference>
<reference evidence="7 8" key="1">
    <citation type="submission" date="2014-11" db="EMBL/GenBank/DDBJ databases">
        <title>Genome sequence of Microbacterium mangrovi MUSC 115(T).</title>
        <authorList>
            <person name="Lee L.-H."/>
        </authorList>
    </citation>
    <scope>NUCLEOTIDE SEQUENCE [LARGE SCALE GENOMIC DNA]</scope>
    <source>
        <strain evidence="7 8">MUSC 115</strain>
    </source>
</reference>
<dbReference type="Pfam" id="PF03711">
    <property type="entry name" value="OKR_DC_1_C"/>
    <property type="match status" value="1"/>
</dbReference>
<dbReference type="Gene3D" id="3.90.100.10">
    <property type="entry name" value="Orn/Lys/Arg decarboxylase, C-terminal domain"/>
    <property type="match status" value="1"/>
</dbReference>
<comment type="cofactor">
    <cofactor evidence="1">
        <name>pyridoxal 5'-phosphate</name>
        <dbReference type="ChEBI" id="CHEBI:597326"/>
    </cofactor>
</comment>
<gene>
    <name evidence="7" type="ORF">LK09_15570</name>
</gene>
<protein>
    <recommendedName>
        <fullName evidence="6">Orn/Lys/Arg decarboxylases family 1 pyridoxal-P attachment site domain-containing protein</fullName>
    </recommendedName>
</protein>
<evidence type="ECO:0000313" key="7">
    <source>
        <dbReference type="EMBL" id="KHK96446.1"/>
    </source>
</evidence>
<organism evidence="7 8">
    <name type="scientific">Microbacterium mangrovi</name>
    <dbReference type="NCBI Taxonomy" id="1348253"/>
    <lineage>
        <taxon>Bacteria</taxon>
        <taxon>Bacillati</taxon>
        <taxon>Actinomycetota</taxon>
        <taxon>Actinomycetes</taxon>
        <taxon>Micrococcales</taxon>
        <taxon>Microbacteriaceae</taxon>
        <taxon>Microbacterium</taxon>
    </lineage>
</organism>
<dbReference type="InterPro" id="IPR000310">
    <property type="entry name" value="Orn/Lys/Arg_deCO2ase_major_dom"/>
</dbReference>
<sequence length="490" mass="50801">MPDAAPAPAATPYADALAVHGDREQVRVIVPGHAADPVAAPRLAAYFGETVLRRDVTPLIPGLDLGPGNALQQARELAADAWSARRTWFLTNGASQANRTVALALASYRSTDAPVVVQRSAHSSTADGIVIAGLHPVWVQPSIDTEHGIAHGVSPTALAAVLARTPDAKAVLLTSPSYFGAVADIPALAEVAHAAGAALIVDGAWASHFGFHEDLPAQPLTQGADALVNSTHKFGGSLTQSAMLHIADTEYGRALEPLIERAFRLTQSTSESTLLLASLDLARAQLVDGHDGITASIAAAAEIRDRIRAIGRFGIASDDFAAFDDIVAVDPMRVSIDVARGGLSGHQVRNTLMERGVFLEIATETCVVAILGPGVVPDIDRFIAELHALTPTDAGEIPTVGSIPAPGEIVLPPRDAFLQPSVAVPTQDAVGRVSAETLAAYPPGIPNVMPGELITAEAVRFLTAVSNSPGGHVRGASDPSLETLRVVAHG</sequence>
<dbReference type="PANTHER" id="PTHR43277:SF4">
    <property type="entry name" value="ARGININE DECARBOXYLASE"/>
    <property type="match status" value="1"/>
</dbReference>
<dbReference type="Pfam" id="PF01276">
    <property type="entry name" value="OKR_DC_1"/>
    <property type="match status" value="1"/>
</dbReference>
<dbReference type="AlphaFoldDB" id="A0A0B2A0C0"/>
<dbReference type="EMBL" id="JTDK01000015">
    <property type="protein sequence ID" value="KHK96446.1"/>
    <property type="molecule type" value="Genomic_DNA"/>
</dbReference>
<dbReference type="InterPro" id="IPR015424">
    <property type="entry name" value="PyrdxlP-dep_Trfase"/>
</dbReference>
<dbReference type="STRING" id="1348253.LK09_15570"/>
<proteinExistence type="inferred from homology"/>
<evidence type="ECO:0000256" key="3">
    <source>
        <dbReference type="ARBA" id="ARBA00022793"/>
    </source>
</evidence>
<feature type="domain" description="Orn/Lys/Arg decarboxylases family 1 pyridoxal-P attachment site" evidence="6">
    <location>
        <begin position="228"/>
        <end position="242"/>
    </location>
</feature>
<keyword evidence="8" id="KW-1185">Reference proteome</keyword>
<dbReference type="InterPro" id="IPR008286">
    <property type="entry name" value="Prn/Lys/Arg_de-COase_C"/>
</dbReference>
<dbReference type="SUPFAM" id="SSF55904">
    <property type="entry name" value="Ornithine decarboxylase C-terminal domain"/>
    <property type="match status" value="1"/>
</dbReference>
<dbReference type="PROSITE" id="PS00703">
    <property type="entry name" value="OKR_DC_1"/>
    <property type="match status" value="1"/>
</dbReference>
<dbReference type="InterPro" id="IPR036633">
    <property type="entry name" value="Prn/Lys/Arg_de-COase_C_sf"/>
</dbReference>
<evidence type="ECO:0000256" key="5">
    <source>
        <dbReference type="ARBA" id="ARBA00023239"/>
    </source>
</evidence>
<evidence type="ECO:0000256" key="4">
    <source>
        <dbReference type="ARBA" id="ARBA00022898"/>
    </source>
</evidence>
<keyword evidence="3" id="KW-0210">Decarboxylase</keyword>
<accession>A0A0B2A0C0</accession>
<keyword evidence="5" id="KW-0456">Lyase</keyword>
<evidence type="ECO:0000256" key="1">
    <source>
        <dbReference type="ARBA" id="ARBA00001933"/>
    </source>
</evidence>
<dbReference type="SUPFAM" id="SSF53383">
    <property type="entry name" value="PLP-dependent transferases"/>
    <property type="match status" value="1"/>
</dbReference>
<keyword evidence="4" id="KW-0663">Pyridoxal phosphate</keyword>
<evidence type="ECO:0000256" key="2">
    <source>
        <dbReference type="ARBA" id="ARBA00010671"/>
    </source>
</evidence>
<dbReference type="GO" id="GO:0016831">
    <property type="term" value="F:carboxy-lyase activity"/>
    <property type="evidence" value="ECO:0007669"/>
    <property type="project" value="UniProtKB-KW"/>
</dbReference>
<comment type="similarity">
    <text evidence="2">Belongs to the Orn/Lys/Arg decarboxylase class-I family.</text>
</comment>
<evidence type="ECO:0000313" key="8">
    <source>
        <dbReference type="Proteomes" id="UP000031030"/>
    </source>
</evidence>
<dbReference type="InterPro" id="IPR052357">
    <property type="entry name" value="Orn_Lys_Arg_decarboxylase-I"/>
</dbReference>
<name>A0A0B2A0C0_9MICO</name>
<dbReference type="PANTHER" id="PTHR43277">
    <property type="entry name" value="ARGININE DECARBOXYLASE"/>
    <property type="match status" value="1"/>
</dbReference>